<dbReference type="EMBL" id="CP045798">
    <property type="protein sequence ID" value="QNB45961.1"/>
    <property type="molecule type" value="Genomic_DNA"/>
</dbReference>
<gene>
    <name evidence="1" type="ORF">BR63_06320</name>
</gene>
<protein>
    <submittedName>
        <fullName evidence="1">Uncharacterized protein</fullName>
    </submittedName>
</protein>
<dbReference type="RefSeq" id="WP_153802097.1">
    <property type="nucleotide sequence ID" value="NZ_CP045798.1"/>
</dbReference>
<dbReference type="KEGG" id="tfr:BR63_06320"/>
<sequence length="58" mass="6606">MMNNKSSRLMGKINKRTASTEFASEMVTRKTEKQFFKISGVKGNLTERPGTYEVYPGE</sequence>
<organism evidence="1 2">
    <name type="scientific">Thermanaerosceptrum fracticalcis</name>
    <dbReference type="NCBI Taxonomy" id="1712410"/>
    <lineage>
        <taxon>Bacteria</taxon>
        <taxon>Bacillati</taxon>
        <taxon>Bacillota</taxon>
        <taxon>Clostridia</taxon>
        <taxon>Eubacteriales</taxon>
        <taxon>Peptococcaceae</taxon>
        <taxon>Thermanaerosceptrum</taxon>
    </lineage>
</organism>
<proteinExistence type="predicted"/>
<evidence type="ECO:0000313" key="2">
    <source>
        <dbReference type="Proteomes" id="UP000515847"/>
    </source>
</evidence>
<accession>A0A7G6E1K7</accession>
<evidence type="ECO:0000313" key="1">
    <source>
        <dbReference type="EMBL" id="QNB45961.1"/>
    </source>
</evidence>
<name>A0A7G6E1K7_THEFR</name>
<dbReference type="AlphaFoldDB" id="A0A7G6E1K7"/>
<dbReference type="Proteomes" id="UP000515847">
    <property type="component" value="Chromosome"/>
</dbReference>
<reference evidence="1 2" key="1">
    <citation type="journal article" date="2019" name="Front. Microbiol.">
        <title>Thermoanaerosceptrum fracticalcis gen. nov. sp. nov., a Novel Fumarate-Fermenting Microorganism From a Deep Fractured Carbonate Aquifer of the US Great Basin.</title>
        <authorList>
            <person name="Hamilton-Brehm S.D."/>
            <person name="Stewart L.E."/>
            <person name="Zavarin M."/>
            <person name="Caldwell M."/>
            <person name="Lawson P.A."/>
            <person name="Onstott T.C."/>
            <person name="Grzymski J."/>
            <person name="Neveux I."/>
            <person name="Lollar B.S."/>
            <person name="Russell C.E."/>
            <person name="Moser D.P."/>
        </authorList>
    </citation>
    <scope>NUCLEOTIDE SEQUENCE [LARGE SCALE GENOMIC DNA]</scope>
    <source>
        <strain evidence="1 2">DRI-13</strain>
    </source>
</reference>
<keyword evidence="2" id="KW-1185">Reference proteome</keyword>